<dbReference type="InterPro" id="IPR043129">
    <property type="entry name" value="ATPase_NBD"/>
</dbReference>
<evidence type="ECO:0000256" key="3">
    <source>
        <dbReference type="ARBA" id="ARBA00022777"/>
    </source>
</evidence>
<evidence type="ECO:0000259" key="5">
    <source>
        <dbReference type="Pfam" id="PF00370"/>
    </source>
</evidence>
<dbReference type="InterPro" id="IPR000577">
    <property type="entry name" value="Carb_kinase_FGGY"/>
</dbReference>
<evidence type="ECO:0000256" key="4">
    <source>
        <dbReference type="ARBA" id="ARBA00074355"/>
    </source>
</evidence>
<comment type="similarity">
    <text evidence="1">Belongs to the FGGY kinase family.</text>
</comment>
<dbReference type="PIRSF" id="PIRSF000538">
    <property type="entry name" value="GlpK"/>
    <property type="match status" value="1"/>
</dbReference>
<protein>
    <recommendedName>
        <fullName evidence="4">FGGY carbohydrate kinase domain-containing protein</fullName>
    </recommendedName>
</protein>
<dbReference type="Proteomes" id="UP000325440">
    <property type="component" value="Unassembled WGS sequence"/>
</dbReference>
<name>A0A5E4MCY5_9HEMI</name>
<evidence type="ECO:0000259" key="6">
    <source>
        <dbReference type="Pfam" id="PF02782"/>
    </source>
</evidence>
<evidence type="ECO:0000256" key="2">
    <source>
        <dbReference type="ARBA" id="ARBA00022679"/>
    </source>
</evidence>
<dbReference type="NCBIfam" id="TIGR01315">
    <property type="entry name" value="5C_CHO_kinase"/>
    <property type="match status" value="1"/>
</dbReference>
<accession>A0A5E4MCY5</accession>
<dbReference type="AlphaFoldDB" id="A0A5E4MCY5"/>
<gene>
    <name evidence="7" type="ORF">CINCED_3A022364</name>
</gene>
<dbReference type="PANTHER" id="PTHR43435">
    <property type="entry name" value="RIBULOKINASE"/>
    <property type="match status" value="1"/>
</dbReference>
<dbReference type="FunFam" id="3.30.420.40:FF:000101">
    <property type="entry name" value="FGGY carbohydrate kinase domain-containing protein"/>
    <property type="match status" value="1"/>
</dbReference>
<organism evidence="7 8">
    <name type="scientific">Cinara cedri</name>
    <dbReference type="NCBI Taxonomy" id="506608"/>
    <lineage>
        <taxon>Eukaryota</taxon>
        <taxon>Metazoa</taxon>
        <taxon>Ecdysozoa</taxon>
        <taxon>Arthropoda</taxon>
        <taxon>Hexapoda</taxon>
        <taxon>Insecta</taxon>
        <taxon>Pterygota</taxon>
        <taxon>Neoptera</taxon>
        <taxon>Paraneoptera</taxon>
        <taxon>Hemiptera</taxon>
        <taxon>Sternorrhyncha</taxon>
        <taxon>Aphidomorpha</taxon>
        <taxon>Aphidoidea</taxon>
        <taxon>Aphididae</taxon>
        <taxon>Lachninae</taxon>
        <taxon>Cinara</taxon>
    </lineage>
</organism>
<dbReference type="PANTHER" id="PTHR43435:SF4">
    <property type="entry name" value="FGGY CARBOHYDRATE KINASE DOMAIN-CONTAINING PROTEIN"/>
    <property type="match status" value="1"/>
</dbReference>
<evidence type="ECO:0000313" key="8">
    <source>
        <dbReference type="Proteomes" id="UP000325440"/>
    </source>
</evidence>
<dbReference type="EMBL" id="CABPRJ010000490">
    <property type="protein sequence ID" value="VVC29294.1"/>
    <property type="molecule type" value="Genomic_DNA"/>
</dbReference>
<reference evidence="7 8" key="1">
    <citation type="submission" date="2019-08" db="EMBL/GenBank/DDBJ databases">
        <authorList>
            <person name="Alioto T."/>
            <person name="Alioto T."/>
            <person name="Gomez Garrido J."/>
        </authorList>
    </citation>
    <scope>NUCLEOTIDE SEQUENCE [LARGE SCALE GENOMIC DNA]</scope>
</reference>
<dbReference type="CDD" id="cd07782">
    <property type="entry name" value="ASKHA_NBD_FGGY_D-RBK"/>
    <property type="match status" value="1"/>
</dbReference>
<dbReference type="Gene3D" id="3.30.420.40">
    <property type="match status" value="1"/>
</dbReference>
<evidence type="ECO:0000313" key="7">
    <source>
        <dbReference type="EMBL" id="VVC29294.1"/>
    </source>
</evidence>
<dbReference type="InterPro" id="IPR018484">
    <property type="entry name" value="FGGY_N"/>
</dbReference>
<dbReference type="InterPro" id="IPR018485">
    <property type="entry name" value="FGGY_C"/>
</dbReference>
<feature type="domain" description="Carbohydrate kinase FGGY N-terminal" evidence="5">
    <location>
        <begin position="2"/>
        <end position="263"/>
    </location>
</feature>
<dbReference type="GO" id="GO:0019321">
    <property type="term" value="P:pentose metabolic process"/>
    <property type="evidence" value="ECO:0007669"/>
    <property type="project" value="TreeGrafter"/>
</dbReference>
<dbReference type="GO" id="GO:0019150">
    <property type="term" value="F:D-ribulokinase activity"/>
    <property type="evidence" value="ECO:0007669"/>
    <property type="project" value="TreeGrafter"/>
</dbReference>
<keyword evidence="2" id="KW-0808">Transferase</keyword>
<dbReference type="Gene3D" id="1.20.58.2240">
    <property type="match status" value="1"/>
</dbReference>
<dbReference type="GO" id="GO:0005737">
    <property type="term" value="C:cytoplasm"/>
    <property type="evidence" value="ECO:0007669"/>
    <property type="project" value="TreeGrafter"/>
</dbReference>
<keyword evidence="3 7" id="KW-0418">Kinase</keyword>
<dbReference type="Pfam" id="PF02782">
    <property type="entry name" value="FGGY_C"/>
    <property type="match status" value="1"/>
</dbReference>
<dbReference type="OrthoDB" id="203824at2759"/>
<dbReference type="SUPFAM" id="SSF53067">
    <property type="entry name" value="Actin-like ATPase domain"/>
    <property type="match status" value="2"/>
</dbReference>
<keyword evidence="8" id="KW-1185">Reference proteome</keyword>
<evidence type="ECO:0000256" key="1">
    <source>
        <dbReference type="ARBA" id="ARBA00009156"/>
    </source>
</evidence>
<dbReference type="InterPro" id="IPR006003">
    <property type="entry name" value="FGGY_RbtK-like"/>
</dbReference>
<sequence length="542" mass="59523">MYFVGVDVGTGSVRAALVDDTGRILKKSTSDIKTWNPEPDFYQQSSDDIWRCCCKVIREVTGDVPSSAIGGVGFDGTCSLVAVDANGLPISVSKNEEQEQNIILWMDHRAHKETEFINSTNHRVLKFVGGKISLEMETPKLLWLKNNLPKETFWHRVGQFFDLPDFLTWRATGSSSRSLCTVDCKWTFCNKGNVTDGWDNTYFEEIGLGDLSRNDWTTIGNQILEPGQPCGTGLTARAAQEMGLAVGTPVGTALIDAHAGCLGMIGIGLKNPVDFKNRLVMIGGTSTCHLLLTDRMIFAEGIWGPYFGAVLPDMWLLEGGQSATGKLIDHVISTHPAAGNLDVPDGSRVEEFLNELLNKMATDRGLDSIDMLTEEFHVYPDFHGNRSPVADPTLRGSMVGLTLSADRENLALIYLATIQALCYGTKHIIESVEKCDSVEVREILMCGGLSRNPIFVRTQANVAGLPVRSSTGEDPVLVGAAMLAAAAGRRQKLNEAAITMAGDSRTVQPSQRLNTYHNKKYMVYLEMLKNQQMYREIMSKNS</sequence>
<feature type="domain" description="Carbohydrate kinase FGGY C-terminal" evidence="6">
    <location>
        <begin position="280"/>
        <end position="487"/>
    </location>
</feature>
<proteinExistence type="inferred from homology"/>
<dbReference type="Pfam" id="PF00370">
    <property type="entry name" value="FGGY_N"/>
    <property type="match status" value="1"/>
</dbReference>